<evidence type="ECO:0000313" key="3">
    <source>
        <dbReference type="Proteomes" id="UP000284250"/>
    </source>
</evidence>
<dbReference type="NCBIfam" id="TIGR04409">
    <property type="entry name" value="LptC_YrbK"/>
    <property type="match status" value="1"/>
</dbReference>
<dbReference type="PROSITE" id="PS51257">
    <property type="entry name" value="PROKAR_LIPOPROTEIN"/>
    <property type="match status" value="1"/>
</dbReference>
<dbReference type="Pfam" id="PF06835">
    <property type="entry name" value="LptC"/>
    <property type="match status" value="1"/>
</dbReference>
<feature type="chain" id="PRO_5019421811" evidence="1">
    <location>
        <begin position="29"/>
        <end position="202"/>
    </location>
</feature>
<dbReference type="Proteomes" id="UP000284250">
    <property type="component" value="Unassembled WGS sequence"/>
</dbReference>
<protein>
    <submittedName>
        <fullName evidence="2">LPS export ABC transporter periplasmic protein LptC</fullName>
    </submittedName>
</protein>
<proteinExistence type="predicted"/>
<comment type="caution">
    <text evidence="2">The sequence shown here is derived from an EMBL/GenBank/DDBJ whole genome shotgun (WGS) entry which is preliminary data.</text>
</comment>
<keyword evidence="3" id="KW-1185">Reference proteome</keyword>
<name>A0A418QRP1_9BACT</name>
<gene>
    <name evidence="2" type="primary">lptC</name>
    <name evidence="2" type="ORF">D0T11_15365</name>
</gene>
<evidence type="ECO:0000256" key="1">
    <source>
        <dbReference type="SAM" id="SignalP"/>
    </source>
</evidence>
<accession>A0A418QRP1</accession>
<dbReference type="EMBL" id="QYCN01000025">
    <property type="protein sequence ID" value="RIY07947.1"/>
    <property type="molecule type" value="Genomic_DNA"/>
</dbReference>
<dbReference type="GO" id="GO:0015221">
    <property type="term" value="F:lipopolysaccharide transmembrane transporter activity"/>
    <property type="evidence" value="ECO:0007669"/>
    <property type="project" value="InterPro"/>
</dbReference>
<dbReference type="InterPro" id="IPR026265">
    <property type="entry name" value="LptC"/>
</dbReference>
<evidence type="ECO:0000313" key="2">
    <source>
        <dbReference type="EMBL" id="RIY07947.1"/>
    </source>
</evidence>
<dbReference type="Gene3D" id="2.60.450.10">
    <property type="entry name" value="Lipopolysaccharide (LPS) transport protein A like domain"/>
    <property type="match status" value="1"/>
</dbReference>
<keyword evidence="1" id="KW-0732">Signal</keyword>
<dbReference type="GO" id="GO:0005886">
    <property type="term" value="C:plasma membrane"/>
    <property type="evidence" value="ECO:0007669"/>
    <property type="project" value="InterPro"/>
</dbReference>
<sequence length="202" mass="22366">MSRVAFIPLRLLSWSRALVLGTALLATACHPADDAAPVKTVDYKGPMLETENVLMLVSDSARLRVRLTAPLQQDFESGDSAYPKGVKLTFMDTDGKTVVNTITGKYGKFEKSKNLYTMRGDVRVTNVPQQQRMNTEEAFYDQNKASIYTKETTEIKVTTPTEVLTGRGLTANQDFSRYRILTPTGVFTLQEAPTAPPVPANR</sequence>
<reference evidence="2 3" key="1">
    <citation type="submission" date="2019-01" db="EMBL/GenBank/DDBJ databases">
        <title>Hymenobacter humicola sp. nov., isolated from soils in Antarctica.</title>
        <authorList>
            <person name="Sedlacek I."/>
            <person name="Holochova P."/>
            <person name="Kralova S."/>
            <person name="Pantucek R."/>
            <person name="Stankova E."/>
            <person name="Vrbovska V."/>
            <person name="Kristofova L."/>
            <person name="Svec P."/>
            <person name="Busse H.-J."/>
        </authorList>
    </citation>
    <scope>NUCLEOTIDE SEQUENCE [LARGE SCALE GENOMIC DNA]</scope>
    <source>
        <strain evidence="2 3">CCM 8852</strain>
    </source>
</reference>
<dbReference type="OrthoDB" id="9812080at2"/>
<organism evidence="2 3">
    <name type="scientific">Hymenobacter rubripertinctus</name>
    <dbReference type="NCBI Taxonomy" id="2029981"/>
    <lineage>
        <taxon>Bacteria</taxon>
        <taxon>Pseudomonadati</taxon>
        <taxon>Bacteroidota</taxon>
        <taxon>Cytophagia</taxon>
        <taxon>Cytophagales</taxon>
        <taxon>Hymenobacteraceae</taxon>
        <taxon>Hymenobacter</taxon>
    </lineage>
</organism>
<dbReference type="InterPro" id="IPR010664">
    <property type="entry name" value="LipoPS_assembly_LptC-rel"/>
</dbReference>
<dbReference type="AlphaFoldDB" id="A0A418QRP1"/>
<feature type="signal peptide" evidence="1">
    <location>
        <begin position="1"/>
        <end position="28"/>
    </location>
</feature>